<accession>A0A3N2Q727</accession>
<sequence length="130" mass="14302">MATPLDNRPRPSLKPLWTPYYDLRGSPRSPLRSARAYAFTPSPCSPKTLPTPAYPPAAHDSIMRQHERTMVNRLDSMIRHAKKDPDVLPAGSTPASRPLSPIPVSYPGSGCRQAQPLPVPPTPADSFPRR</sequence>
<dbReference type="RefSeq" id="XP_028470264.1">
    <property type="nucleotide sequence ID" value="XM_028610214.1"/>
</dbReference>
<evidence type="ECO:0000313" key="3">
    <source>
        <dbReference type="Proteomes" id="UP000272025"/>
    </source>
</evidence>
<dbReference type="OrthoDB" id="3492129at2759"/>
<dbReference type="GeneID" id="39578692"/>
<feature type="region of interest" description="Disordered" evidence="1">
    <location>
        <begin position="79"/>
        <end position="130"/>
    </location>
</feature>
<dbReference type="AlphaFoldDB" id="A0A3N2Q727"/>
<proteinExistence type="predicted"/>
<evidence type="ECO:0000256" key="1">
    <source>
        <dbReference type="SAM" id="MobiDB-lite"/>
    </source>
</evidence>
<protein>
    <submittedName>
        <fullName evidence="2">Uncharacterized protein</fullName>
    </submittedName>
</protein>
<keyword evidence="3" id="KW-1185">Reference proteome</keyword>
<feature type="region of interest" description="Disordered" evidence="1">
    <location>
        <begin position="40"/>
        <end position="59"/>
    </location>
</feature>
<name>A0A3N2Q727_SODAK</name>
<organism evidence="2 3">
    <name type="scientific">Sodiomyces alkalinus (strain CBS 110278 / VKM F-3762 / F11)</name>
    <name type="common">Alkaliphilic filamentous fungus</name>
    <dbReference type="NCBI Taxonomy" id="1314773"/>
    <lineage>
        <taxon>Eukaryota</taxon>
        <taxon>Fungi</taxon>
        <taxon>Dikarya</taxon>
        <taxon>Ascomycota</taxon>
        <taxon>Pezizomycotina</taxon>
        <taxon>Sordariomycetes</taxon>
        <taxon>Hypocreomycetidae</taxon>
        <taxon>Glomerellales</taxon>
        <taxon>Plectosphaerellaceae</taxon>
        <taxon>Sodiomyces</taxon>
    </lineage>
</organism>
<evidence type="ECO:0000313" key="2">
    <source>
        <dbReference type="EMBL" id="ROT42458.1"/>
    </source>
</evidence>
<reference evidence="2 3" key="1">
    <citation type="journal article" date="2018" name="Mol. Ecol.">
        <title>The obligate alkalophilic soda-lake fungus Sodiomyces alkalinus has shifted to a protein diet.</title>
        <authorList>
            <person name="Grum-Grzhimaylo A.A."/>
            <person name="Falkoski D.L."/>
            <person name="van den Heuvel J."/>
            <person name="Valero-Jimenez C.A."/>
            <person name="Min B."/>
            <person name="Choi I.G."/>
            <person name="Lipzen A."/>
            <person name="Daum C.G."/>
            <person name="Aanen D.K."/>
            <person name="Tsang A."/>
            <person name="Henrissat B."/>
            <person name="Bilanenko E.N."/>
            <person name="de Vries R.P."/>
            <person name="van Kan J.A.L."/>
            <person name="Grigoriev I.V."/>
            <person name="Debets A.J.M."/>
        </authorList>
    </citation>
    <scope>NUCLEOTIDE SEQUENCE [LARGE SCALE GENOMIC DNA]</scope>
    <source>
        <strain evidence="2 3">F11</strain>
    </source>
</reference>
<dbReference type="Proteomes" id="UP000272025">
    <property type="component" value="Unassembled WGS sequence"/>
</dbReference>
<dbReference type="EMBL" id="ML119051">
    <property type="protein sequence ID" value="ROT42458.1"/>
    <property type="molecule type" value="Genomic_DNA"/>
</dbReference>
<gene>
    <name evidence="2" type="ORF">SODALDRAFT_326617</name>
</gene>